<proteinExistence type="predicted"/>
<evidence type="ECO:0000313" key="2">
    <source>
        <dbReference type="EMBL" id="SDZ64799.1"/>
    </source>
</evidence>
<keyword evidence="1" id="KW-0472">Membrane</keyword>
<evidence type="ECO:0000256" key="1">
    <source>
        <dbReference type="SAM" id="Phobius"/>
    </source>
</evidence>
<protein>
    <submittedName>
        <fullName evidence="2">Uncharacterized protein</fullName>
    </submittedName>
</protein>
<dbReference type="RefSeq" id="WP_239084036.1">
    <property type="nucleotide sequence ID" value="NZ_BOND01000029.1"/>
</dbReference>
<reference evidence="3" key="1">
    <citation type="submission" date="2016-10" db="EMBL/GenBank/DDBJ databases">
        <authorList>
            <person name="Varghese N."/>
            <person name="Submissions S."/>
        </authorList>
    </citation>
    <scope>NUCLEOTIDE SEQUENCE [LARGE SCALE GENOMIC DNA]</scope>
    <source>
        <strain evidence="3">DSM 44718</strain>
    </source>
</reference>
<accession>A0A1H3USP0</accession>
<evidence type="ECO:0000313" key="3">
    <source>
        <dbReference type="Proteomes" id="UP000199632"/>
    </source>
</evidence>
<dbReference type="Proteomes" id="UP000199632">
    <property type="component" value="Unassembled WGS sequence"/>
</dbReference>
<gene>
    <name evidence="2" type="ORF">SAMN05421684_7838</name>
</gene>
<feature type="transmembrane region" description="Helical" evidence="1">
    <location>
        <begin position="42"/>
        <end position="62"/>
    </location>
</feature>
<dbReference type="AlphaFoldDB" id="A0A1H3USP0"/>
<keyword evidence="1" id="KW-0812">Transmembrane</keyword>
<organism evidence="2 3">
    <name type="scientific">Asanoa ishikariensis</name>
    <dbReference type="NCBI Taxonomy" id="137265"/>
    <lineage>
        <taxon>Bacteria</taxon>
        <taxon>Bacillati</taxon>
        <taxon>Actinomycetota</taxon>
        <taxon>Actinomycetes</taxon>
        <taxon>Micromonosporales</taxon>
        <taxon>Micromonosporaceae</taxon>
        <taxon>Asanoa</taxon>
    </lineage>
</organism>
<sequence length="78" mass="8196">MTAPVWTAYFWGAGRRGVLIALVAVVQVPVAVIGFTPIANPALHLTAMLAALALTAFSLWSVRRASRTPAPDHVAETG</sequence>
<keyword evidence="3" id="KW-1185">Reference proteome</keyword>
<keyword evidence="1" id="KW-1133">Transmembrane helix</keyword>
<feature type="transmembrane region" description="Helical" evidence="1">
    <location>
        <begin position="18"/>
        <end position="36"/>
    </location>
</feature>
<name>A0A1H3USP0_9ACTN</name>
<dbReference type="EMBL" id="FNQB01000005">
    <property type="protein sequence ID" value="SDZ64799.1"/>
    <property type="molecule type" value="Genomic_DNA"/>
</dbReference>